<proteinExistence type="inferred from homology"/>
<dbReference type="InterPro" id="IPR003783">
    <property type="entry name" value="Regulatory_RecX"/>
</dbReference>
<dbReference type="EMBL" id="CP016809">
    <property type="protein sequence ID" value="ANY75564.1"/>
    <property type="molecule type" value="Genomic_DNA"/>
</dbReference>
<dbReference type="InterPro" id="IPR053926">
    <property type="entry name" value="RecX_HTH_1st"/>
</dbReference>
<dbReference type="AlphaFoldDB" id="A0A1B2E6G5"/>
<evidence type="ECO:0000259" key="8">
    <source>
        <dbReference type="Pfam" id="PF21982"/>
    </source>
</evidence>
<keyword evidence="4 5" id="KW-0963">Cytoplasm</keyword>
<feature type="domain" description="RecX third three-helical" evidence="7">
    <location>
        <begin position="176"/>
        <end position="222"/>
    </location>
</feature>
<evidence type="ECO:0000256" key="1">
    <source>
        <dbReference type="ARBA" id="ARBA00004496"/>
    </source>
</evidence>
<dbReference type="GO" id="GO:0005737">
    <property type="term" value="C:cytoplasm"/>
    <property type="evidence" value="ECO:0007669"/>
    <property type="project" value="UniProtKB-SubCell"/>
</dbReference>
<dbReference type="KEGG" id="pib:BBD41_24975"/>
<evidence type="ECO:0000256" key="2">
    <source>
        <dbReference type="ARBA" id="ARBA00009695"/>
    </source>
</evidence>
<evidence type="ECO:0000259" key="7">
    <source>
        <dbReference type="Pfam" id="PF21981"/>
    </source>
</evidence>
<comment type="similarity">
    <text evidence="2 5">Belongs to the RecX family.</text>
</comment>
<dbReference type="PANTHER" id="PTHR33602:SF1">
    <property type="entry name" value="REGULATORY PROTEIN RECX FAMILY PROTEIN"/>
    <property type="match status" value="1"/>
</dbReference>
<evidence type="ECO:0000313" key="9">
    <source>
        <dbReference type="EMBL" id="ANY75564.1"/>
    </source>
</evidence>
<gene>
    <name evidence="5" type="primary">recX</name>
    <name evidence="9" type="ORF">BBD41_24975</name>
</gene>
<comment type="function">
    <text evidence="5">Modulates RecA activity.</text>
</comment>
<dbReference type="RefSeq" id="WP_099479314.1">
    <property type="nucleotide sequence ID" value="NZ_CP016809.1"/>
</dbReference>
<evidence type="ECO:0000256" key="4">
    <source>
        <dbReference type="ARBA" id="ARBA00022490"/>
    </source>
</evidence>
<organism evidence="9">
    <name type="scientific">Paenibacillus ihbetae</name>
    <dbReference type="NCBI Taxonomy" id="1870820"/>
    <lineage>
        <taxon>Bacteria</taxon>
        <taxon>Bacillati</taxon>
        <taxon>Bacillota</taxon>
        <taxon>Bacilli</taxon>
        <taxon>Bacillales</taxon>
        <taxon>Paenibacillaceae</taxon>
        <taxon>Paenibacillus</taxon>
    </lineage>
</organism>
<comment type="subcellular location">
    <subcellularLocation>
        <location evidence="1 5">Cytoplasm</location>
    </subcellularLocation>
</comment>
<dbReference type="Gene3D" id="1.10.10.10">
    <property type="entry name" value="Winged helix-like DNA-binding domain superfamily/Winged helix DNA-binding domain"/>
    <property type="match status" value="3"/>
</dbReference>
<dbReference type="InterPro" id="IPR053924">
    <property type="entry name" value="RecX_HTH_2nd"/>
</dbReference>
<protein>
    <recommendedName>
        <fullName evidence="3 5">Regulatory protein RecX</fullName>
    </recommendedName>
</protein>
<dbReference type="Pfam" id="PF21981">
    <property type="entry name" value="RecX_HTH3"/>
    <property type="match status" value="1"/>
</dbReference>
<dbReference type="InterPro" id="IPR053925">
    <property type="entry name" value="RecX_HTH_3rd"/>
</dbReference>
<dbReference type="HAMAP" id="MF_01114">
    <property type="entry name" value="RecX"/>
    <property type="match status" value="1"/>
</dbReference>
<dbReference type="Pfam" id="PF21982">
    <property type="entry name" value="RecX_HTH1"/>
    <property type="match status" value="1"/>
</dbReference>
<feature type="domain" description="RecX first three-helical" evidence="8">
    <location>
        <begin position="83"/>
        <end position="122"/>
    </location>
</feature>
<evidence type="ECO:0000256" key="5">
    <source>
        <dbReference type="HAMAP-Rule" id="MF_01114"/>
    </source>
</evidence>
<dbReference type="InterPro" id="IPR036388">
    <property type="entry name" value="WH-like_DNA-bd_sf"/>
</dbReference>
<dbReference type="Pfam" id="PF02631">
    <property type="entry name" value="RecX_HTH2"/>
    <property type="match status" value="1"/>
</dbReference>
<evidence type="ECO:0000256" key="3">
    <source>
        <dbReference type="ARBA" id="ARBA00018111"/>
    </source>
</evidence>
<evidence type="ECO:0000259" key="6">
    <source>
        <dbReference type="Pfam" id="PF02631"/>
    </source>
</evidence>
<dbReference type="GO" id="GO:0006282">
    <property type="term" value="P:regulation of DNA repair"/>
    <property type="evidence" value="ECO:0007669"/>
    <property type="project" value="UniProtKB-UniRule"/>
</dbReference>
<reference evidence="9" key="1">
    <citation type="submission" date="2016-08" db="EMBL/GenBank/DDBJ databases">
        <title>Complete Genome Seqeunce of Paenibacillus sp. nov. IHBB 9852 from high altitute lake of Indian trans-Himalayas.</title>
        <authorList>
            <person name="Kiran S."/>
            <person name="Swarnkar M.K."/>
            <person name="Rana A."/>
            <person name="Tewari R."/>
            <person name="Gulati A."/>
        </authorList>
    </citation>
    <scope>NUCLEOTIDE SEQUENCE [LARGE SCALE GENOMIC DNA]</scope>
    <source>
        <strain evidence="9">IHBB 9852</strain>
    </source>
</reference>
<accession>A0A1B2E6G5</accession>
<name>A0A1B2E6G5_9BACL</name>
<feature type="domain" description="RecX second three-helical" evidence="6">
    <location>
        <begin position="129"/>
        <end position="170"/>
    </location>
</feature>
<dbReference type="PANTHER" id="PTHR33602">
    <property type="entry name" value="REGULATORY PROTEIN RECX FAMILY PROTEIN"/>
    <property type="match status" value="1"/>
</dbReference>
<sequence length="243" mass="28505">MSENRDITEEAPSGIEHFPNQEDLVISSVEKLRKPKGRYKISFGPYVMTVHEDVMLKYRMLKGSSFRKEELQDIVVADDRQRAYVEALNYLSRKPRTSQEIVQRLQQKGVDPVSTEVTLRRLEAEKLIDDALYARMWAEQRMTGHKKGRLWVKQELRQKGIRTDLITEALSEVSPEEELESALVVARKKWQQTKGELLDRKRKTGAYLMRRGFSGEQARQVLRRLMEEEQEYGADDQELEEFE</sequence>